<dbReference type="AlphaFoldDB" id="A0AAD8A9N8"/>
<keyword evidence="3" id="KW-1185">Reference proteome</keyword>
<feature type="non-terminal residue" evidence="2">
    <location>
        <position position="321"/>
    </location>
</feature>
<feature type="compositionally biased region" description="Low complexity" evidence="1">
    <location>
        <begin position="308"/>
        <end position="321"/>
    </location>
</feature>
<feature type="region of interest" description="Disordered" evidence="1">
    <location>
        <begin position="260"/>
        <end position="321"/>
    </location>
</feature>
<evidence type="ECO:0000313" key="3">
    <source>
        <dbReference type="Proteomes" id="UP001233999"/>
    </source>
</evidence>
<name>A0AAD8A9N8_DIPPU</name>
<reference evidence="2" key="2">
    <citation type="submission" date="2023-05" db="EMBL/GenBank/DDBJ databases">
        <authorList>
            <person name="Fouks B."/>
        </authorList>
    </citation>
    <scope>NUCLEOTIDE SEQUENCE</scope>
    <source>
        <strain evidence="2">Stay&amp;Tobe</strain>
        <tissue evidence="2">Testes</tissue>
    </source>
</reference>
<dbReference type="Proteomes" id="UP001233999">
    <property type="component" value="Unassembled WGS sequence"/>
</dbReference>
<feature type="compositionally biased region" description="Low complexity" evidence="1">
    <location>
        <begin position="292"/>
        <end position="301"/>
    </location>
</feature>
<sequence>KIISQKKKIQDEEINNKDFVQFPQNIDLVQEDACPQNFVHEDSCPLQNLNLVQKDSHPLQNLKENSCPLQNLSHEDSHPLQNLKENSCPLQNLGHEDSHPLQNLKENACSLQNLKENSCPLQNLGQEELCPIKNKTLLPEFKETNNRFVRCGEIDKLSDKSTHSQRNEKQKIRLKRNDSQLLESKIIPQKHDAMDKKSSLQYLFTGKQNTSCEEITEVSKQIKIQEESNRTPLTVYLEGEEIKIIEIFTSNYAKHNQTKMKNGFKQQQPRSVRRNVQTNEEFVASKTPKQDSSASKSSAHSQTAPRASSSSNSVKSTNSSA</sequence>
<evidence type="ECO:0000313" key="2">
    <source>
        <dbReference type="EMBL" id="KAJ9595024.1"/>
    </source>
</evidence>
<feature type="non-terminal residue" evidence="2">
    <location>
        <position position="1"/>
    </location>
</feature>
<gene>
    <name evidence="2" type="ORF">L9F63_013690</name>
</gene>
<accession>A0AAD8A9N8</accession>
<feature type="compositionally biased region" description="Polar residues" evidence="1">
    <location>
        <begin position="264"/>
        <end position="280"/>
    </location>
</feature>
<evidence type="ECO:0000256" key="1">
    <source>
        <dbReference type="SAM" id="MobiDB-lite"/>
    </source>
</evidence>
<dbReference type="EMBL" id="JASPKZ010002699">
    <property type="protein sequence ID" value="KAJ9595024.1"/>
    <property type="molecule type" value="Genomic_DNA"/>
</dbReference>
<organism evidence="2 3">
    <name type="scientific">Diploptera punctata</name>
    <name type="common">Pacific beetle cockroach</name>
    <dbReference type="NCBI Taxonomy" id="6984"/>
    <lineage>
        <taxon>Eukaryota</taxon>
        <taxon>Metazoa</taxon>
        <taxon>Ecdysozoa</taxon>
        <taxon>Arthropoda</taxon>
        <taxon>Hexapoda</taxon>
        <taxon>Insecta</taxon>
        <taxon>Pterygota</taxon>
        <taxon>Neoptera</taxon>
        <taxon>Polyneoptera</taxon>
        <taxon>Dictyoptera</taxon>
        <taxon>Blattodea</taxon>
        <taxon>Blaberoidea</taxon>
        <taxon>Blaberidae</taxon>
        <taxon>Diplopterinae</taxon>
        <taxon>Diploptera</taxon>
    </lineage>
</organism>
<comment type="caution">
    <text evidence="2">The sequence shown here is derived from an EMBL/GenBank/DDBJ whole genome shotgun (WGS) entry which is preliminary data.</text>
</comment>
<reference evidence="2" key="1">
    <citation type="journal article" date="2023" name="IScience">
        <title>Live-bearing cockroach genome reveals convergent evolutionary mechanisms linked to viviparity in insects and beyond.</title>
        <authorList>
            <person name="Fouks B."/>
            <person name="Harrison M.C."/>
            <person name="Mikhailova A.A."/>
            <person name="Marchal E."/>
            <person name="English S."/>
            <person name="Carruthers M."/>
            <person name="Jennings E.C."/>
            <person name="Chiamaka E.L."/>
            <person name="Frigard R.A."/>
            <person name="Pippel M."/>
            <person name="Attardo G.M."/>
            <person name="Benoit J.B."/>
            <person name="Bornberg-Bauer E."/>
            <person name="Tobe S.S."/>
        </authorList>
    </citation>
    <scope>NUCLEOTIDE SEQUENCE</scope>
    <source>
        <strain evidence="2">Stay&amp;Tobe</strain>
    </source>
</reference>
<proteinExistence type="predicted"/>
<protein>
    <submittedName>
        <fullName evidence="2">Uncharacterized protein</fullName>
    </submittedName>
</protein>